<dbReference type="InterPro" id="IPR041072">
    <property type="entry name" value="FAA_hydro_N"/>
</dbReference>
<organism evidence="4 5">
    <name type="scientific">Naegleria lovaniensis</name>
    <name type="common">Amoeba</name>
    <dbReference type="NCBI Taxonomy" id="51637"/>
    <lineage>
        <taxon>Eukaryota</taxon>
        <taxon>Discoba</taxon>
        <taxon>Heterolobosea</taxon>
        <taxon>Tetramitia</taxon>
        <taxon>Eutetramitia</taxon>
        <taxon>Vahlkampfiidae</taxon>
        <taxon>Naegleria</taxon>
    </lineage>
</organism>
<dbReference type="Gene3D" id="3.90.850.10">
    <property type="entry name" value="Fumarylacetoacetase-like, C-terminal domain"/>
    <property type="match status" value="1"/>
</dbReference>
<accession>A0AA88KFP6</accession>
<dbReference type="Pfam" id="PF01557">
    <property type="entry name" value="FAA_hydrolase"/>
    <property type="match status" value="1"/>
</dbReference>
<dbReference type="GO" id="GO:0003824">
    <property type="term" value="F:catalytic activity"/>
    <property type="evidence" value="ECO:0007669"/>
    <property type="project" value="InterPro"/>
</dbReference>
<comment type="similarity">
    <text evidence="1">Belongs to the FAH family.</text>
</comment>
<dbReference type="EMBL" id="PYSW02000043">
    <property type="protein sequence ID" value="KAG2374689.1"/>
    <property type="molecule type" value="Genomic_DNA"/>
</dbReference>
<dbReference type="PANTHER" id="PTHR43211">
    <property type="entry name" value="FUMARYLACETOACETATE HYDROLASE"/>
    <property type="match status" value="1"/>
</dbReference>
<feature type="domain" description="Fumarylacetoacetase-like C-terminal" evidence="2">
    <location>
        <begin position="124"/>
        <end position="367"/>
    </location>
</feature>
<dbReference type="AlphaFoldDB" id="A0AA88KFP6"/>
<dbReference type="GeneID" id="68102887"/>
<evidence type="ECO:0008006" key="6">
    <source>
        <dbReference type="Google" id="ProtNLM"/>
    </source>
</evidence>
<evidence type="ECO:0000259" key="3">
    <source>
        <dbReference type="Pfam" id="PF18288"/>
    </source>
</evidence>
<name>A0AA88KFP6_NAELO</name>
<dbReference type="Proteomes" id="UP000816034">
    <property type="component" value="Unassembled WGS sequence"/>
</dbReference>
<feature type="domain" description="Fumarylacetoacetase N-terminal" evidence="3">
    <location>
        <begin position="44"/>
        <end position="119"/>
    </location>
</feature>
<evidence type="ECO:0000313" key="5">
    <source>
        <dbReference type="Proteomes" id="UP000816034"/>
    </source>
</evidence>
<evidence type="ECO:0000259" key="2">
    <source>
        <dbReference type="Pfam" id="PF01557"/>
    </source>
</evidence>
<dbReference type="Pfam" id="PF18288">
    <property type="entry name" value="FAA_hydro_N_2"/>
    <property type="match status" value="1"/>
</dbReference>
<keyword evidence="5" id="KW-1185">Reference proteome</keyword>
<comment type="caution">
    <text evidence="4">The sequence shown here is derived from an EMBL/GenBank/DDBJ whole genome shotgun (WGS) entry which is preliminary data.</text>
</comment>
<dbReference type="InterPro" id="IPR011234">
    <property type="entry name" value="Fumarylacetoacetase-like_C"/>
</dbReference>
<evidence type="ECO:0000256" key="1">
    <source>
        <dbReference type="ARBA" id="ARBA00010211"/>
    </source>
</evidence>
<proteinExistence type="inferred from homology"/>
<dbReference type="PANTHER" id="PTHR43211:SF1">
    <property type="entry name" value="BLL6422 PROTEIN"/>
    <property type="match status" value="1"/>
</dbReference>
<sequence>MWTSPSNLDTIPLNNKFYRGTTFRRIILKKSNRTSSLSHAPMVKFATLQNQTRDGRLVMVNREGTHFEYVPQEICTTLQQLMDSWDDLYPRIEKLYSELDFKQQHEITSKTQFMAPLPRAYEWIDGSAYINHIVLVRKARNAPLPETLRTDPLVYQGGSGTFLGPNSPIEHFSEDYGIDFEGEVAVITGDVPMGTTKEEAHKYIKLVMICNDVSLRNLIPKELEKQFGFFVSKPSTSFSPFAVTLDELQQSDLWKDGRCHGDLISHLNGKLFGNPNAGPEMFFSFYDLIQHVTQTRALTAGTIIGSGTVSNEDQSRGSSCIAEKRMIEKIETGEFKTPFMKFGDEIELEMFDKQGISIFGKIKQQVVKKNK</sequence>
<gene>
    <name evidence="4" type="ORF">C9374_010433</name>
</gene>
<dbReference type="RefSeq" id="XP_044543863.1">
    <property type="nucleotide sequence ID" value="XM_044685977.1"/>
</dbReference>
<dbReference type="SUPFAM" id="SSF56529">
    <property type="entry name" value="FAH"/>
    <property type="match status" value="1"/>
</dbReference>
<evidence type="ECO:0000313" key="4">
    <source>
        <dbReference type="EMBL" id="KAG2374689.1"/>
    </source>
</evidence>
<protein>
    <recommendedName>
        <fullName evidence="6">Fumarylacetoacetate hydrolase</fullName>
    </recommendedName>
</protein>
<dbReference type="InterPro" id="IPR036663">
    <property type="entry name" value="Fumarylacetoacetase_C_sf"/>
</dbReference>
<reference evidence="4 5" key="1">
    <citation type="journal article" date="2018" name="BMC Genomics">
        <title>The genome of Naegleria lovaniensis, the basis for a comparative approach to unravel pathogenicity factors of the human pathogenic amoeba N. fowleri.</title>
        <authorList>
            <person name="Liechti N."/>
            <person name="Schurch N."/>
            <person name="Bruggmann R."/>
            <person name="Wittwer M."/>
        </authorList>
    </citation>
    <scope>NUCLEOTIDE SEQUENCE [LARGE SCALE GENOMIC DNA]</scope>
    <source>
        <strain evidence="4 5">ATCC 30569</strain>
    </source>
</reference>